<dbReference type="Proteomes" id="UP001291653">
    <property type="component" value="Unassembled WGS sequence"/>
</dbReference>
<name>A0ABQ5P6A6_9ACTN</name>
<dbReference type="EMBL" id="BSBI01000013">
    <property type="protein sequence ID" value="GLF98115.1"/>
    <property type="molecule type" value="Genomic_DNA"/>
</dbReference>
<proteinExistence type="predicted"/>
<gene>
    <name evidence="2" type="ORF">SYYSPA8_27480</name>
</gene>
<accession>A0ABQ5P6A6</accession>
<dbReference type="RefSeq" id="WP_323450103.1">
    <property type="nucleotide sequence ID" value="NZ_BSBI01000013.1"/>
</dbReference>
<evidence type="ECO:0000256" key="1">
    <source>
        <dbReference type="SAM" id="MobiDB-lite"/>
    </source>
</evidence>
<feature type="region of interest" description="Disordered" evidence="1">
    <location>
        <begin position="1"/>
        <end position="20"/>
    </location>
</feature>
<sequence length="195" mass="19913">MSATTSSATSPSSSSPVSDVVLPDVPELAPAVLELLRVTAAGATHEEVKDHLDVTPHELGPLIRQLGNAFAVQSHVHASGVGVLHGLVTAEHVPMPGTVPQVHPEDEPVLLAALRGATAADISDVTGLPTGQVEAALTRLQEACGGRNRAHLTAVAVLTDLVTCDAADPRFPAGLRLSQLAPLRTPANAATDVPA</sequence>
<protein>
    <submittedName>
        <fullName evidence="2">Uncharacterized protein</fullName>
    </submittedName>
</protein>
<reference evidence="2 3" key="1">
    <citation type="submission" date="2022-10" db="EMBL/GenBank/DDBJ databases">
        <title>Draft genome sequence of Streptomyces sp. YSPA8.</title>
        <authorList>
            <person name="Moriuchi R."/>
            <person name="Dohra H."/>
            <person name="Yamamura H."/>
            <person name="Kodani S."/>
        </authorList>
    </citation>
    <scope>NUCLEOTIDE SEQUENCE [LARGE SCALE GENOMIC DNA]</scope>
    <source>
        <strain evidence="2 3">YSPA8</strain>
    </source>
</reference>
<organism evidence="2 3">
    <name type="scientific">Streptomyces yaizuensis</name>
    <dbReference type="NCBI Taxonomy" id="2989713"/>
    <lineage>
        <taxon>Bacteria</taxon>
        <taxon>Bacillati</taxon>
        <taxon>Actinomycetota</taxon>
        <taxon>Actinomycetes</taxon>
        <taxon>Kitasatosporales</taxon>
        <taxon>Streptomycetaceae</taxon>
        <taxon>Streptomyces</taxon>
    </lineage>
</organism>
<evidence type="ECO:0000313" key="2">
    <source>
        <dbReference type="EMBL" id="GLF98115.1"/>
    </source>
</evidence>
<keyword evidence="3" id="KW-1185">Reference proteome</keyword>
<comment type="caution">
    <text evidence="2">The sequence shown here is derived from an EMBL/GenBank/DDBJ whole genome shotgun (WGS) entry which is preliminary data.</text>
</comment>
<evidence type="ECO:0000313" key="3">
    <source>
        <dbReference type="Proteomes" id="UP001291653"/>
    </source>
</evidence>